<dbReference type="EMBL" id="JAGPXD010000004">
    <property type="protein sequence ID" value="KAH7359200.1"/>
    <property type="molecule type" value="Genomic_DNA"/>
</dbReference>
<gene>
    <name evidence="2" type="ORF">B0T11DRAFT_285942</name>
</gene>
<dbReference type="AlphaFoldDB" id="A0A8K0TC43"/>
<dbReference type="SUPFAM" id="SSF54695">
    <property type="entry name" value="POZ domain"/>
    <property type="match status" value="1"/>
</dbReference>
<protein>
    <recommendedName>
        <fullName evidence="1">BTB domain-containing protein</fullName>
    </recommendedName>
</protein>
<dbReference type="CDD" id="cd18186">
    <property type="entry name" value="BTB_POZ_ZBTB_KLHL-like"/>
    <property type="match status" value="1"/>
</dbReference>
<dbReference type="InterPro" id="IPR011333">
    <property type="entry name" value="SKP1/BTB/POZ_sf"/>
</dbReference>
<sequence length="317" mass="35502">MAPSPATAPNPATAADEVIAPTNFHVTSIADVCLVFPSGIKIFANVSVLRNASPVFRAMMGPHFQEGQAIINNTGSTQEIAFPEDDSEVMLTVARLLHHRELELSDKLTAKHVYEVAVLADKYDVCRVVRSALATLPIQRDSRKNVCLDMWYLLTAAFIVGHRDVFKKMSTELLWDCADPYIILLRASKTRGEADVWIVALLEEKRGMLRSKMLESIIEYYSNAPEEVSRTELHGKHGDIASSVCFEHYHSLRKNIETLQSAMEPDSDDIDDDQFKDLESTVKTMEEQMSEGICFDCVGNYGSHTKQHDSTKPNSFF</sequence>
<comment type="caution">
    <text evidence="2">The sequence shown here is derived from an EMBL/GenBank/DDBJ whole genome shotgun (WGS) entry which is preliminary data.</text>
</comment>
<evidence type="ECO:0000313" key="3">
    <source>
        <dbReference type="Proteomes" id="UP000813385"/>
    </source>
</evidence>
<dbReference type="PROSITE" id="PS50097">
    <property type="entry name" value="BTB"/>
    <property type="match status" value="1"/>
</dbReference>
<dbReference type="Proteomes" id="UP000813385">
    <property type="component" value="Unassembled WGS sequence"/>
</dbReference>
<proteinExistence type="predicted"/>
<keyword evidence="3" id="KW-1185">Reference proteome</keyword>
<name>A0A8K0TC43_9PEZI</name>
<evidence type="ECO:0000259" key="1">
    <source>
        <dbReference type="PROSITE" id="PS50097"/>
    </source>
</evidence>
<feature type="domain" description="BTB" evidence="1">
    <location>
        <begin position="30"/>
        <end position="106"/>
    </location>
</feature>
<organism evidence="2 3">
    <name type="scientific">Plectosphaerella cucumerina</name>
    <dbReference type="NCBI Taxonomy" id="40658"/>
    <lineage>
        <taxon>Eukaryota</taxon>
        <taxon>Fungi</taxon>
        <taxon>Dikarya</taxon>
        <taxon>Ascomycota</taxon>
        <taxon>Pezizomycotina</taxon>
        <taxon>Sordariomycetes</taxon>
        <taxon>Hypocreomycetidae</taxon>
        <taxon>Glomerellales</taxon>
        <taxon>Plectosphaerellaceae</taxon>
        <taxon>Plectosphaerella</taxon>
    </lineage>
</organism>
<accession>A0A8K0TC43</accession>
<dbReference type="Gene3D" id="3.30.710.10">
    <property type="entry name" value="Potassium Channel Kv1.1, Chain A"/>
    <property type="match status" value="1"/>
</dbReference>
<dbReference type="OrthoDB" id="4587411at2759"/>
<dbReference type="InterPro" id="IPR000210">
    <property type="entry name" value="BTB/POZ_dom"/>
</dbReference>
<reference evidence="2" key="1">
    <citation type="journal article" date="2021" name="Nat. Commun.">
        <title>Genetic determinants of endophytism in the Arabidopsis root mycobiome.</title>
        <authorList>
            <person name="Mesny F."/>
            <person name="Miyauchi S."/>
            <person name="Thiergart T."/>
            <person name="Pickel B."/>
            <person name="Atanasova L."/>
            <person name="Karlsson M."/>
            <person name="Huettel B."/>
            <person name="Barry K.W."/>
            <person name="Haridas S."/>
            <person name="Chen C."/>
            <person name="Bauer D."/>
            <person name="Andreopoulos W."/>
            <person name="Pangilinan J."/>
            <person name="LaButti K."/>
            <person name="Riley R."/>
            <person name="Lipzen A."/>
            <person name="Clum A."/>
            <person name="Drula E."/>
            <person name="Henrissat B."/>
            <person name="Kohler A."/>
            <person name="Grigoriev I.V."/>
            <person name="Martin F.M."/>
            <person name="Hacquard S."/>
        </authorList>
    </citation>
    <scope>NUCLEOTIDE SEQUENCE</scope>
    <source>
        <strain evidence="2">MPI-CAGE-AT-0016</strain>
    </source>
</reference>
<evidence type="ECO:0000313" key="2">
    <source>
        <dbReference type="EMBL" id="KAH7359200.1"/>
    </source>
</evidence>